<dbReference type="AlphaFoldDB" id="A0A228I0J6"/>
<reference evidence="1 2" key="2">
    <citation type="submission" date="2017-08" db="EMBL/GenBank/DDBJ databases">
        <title>WGS of novel Burkholderia cepaca complex species.</title>
        <authorList>
            <person name="Lipuma J."/>
            <person name="Spilker T."/>
        </authorList>
    </citation>
    <scope>NUCLEOTIDE SEQUENCE [LARGE SCALE GENOMIC DNA]</scope>
    <source>
        <strain evidence="1 2">AU17325</strain>
    </source>
</reference>
<organism evidence="1 2">
    <name type="scientific">Burkholderia aenigmatica</name>
    <dbReference type="NCBI Taxonomy" id="2015348"/>
    <lineage>
        <taxon>Bacteria</taxon>
        <taxon>Pseudomonadati</taxon>
        <taxon>Pseudomonadota</taxon>
        <taxon>Betaproteobacteria</taxon>
        <taxon>Burkholderiales</taxon>
        <taxon>Burkholderiaceae</taxon>
        <taxon>Burkholderia</taxon>
        <taxon>Burkholderia cepacia complex</taxon>
    </lineage>
</organism>
<reference evidence="2" key="1">
    <citation type="submission" date="2017-06" db="EMBL/GenBank/DDBJ databases">
        <authorList>
            <person name="LiPuma J."/>
            <person name="Spilker T."/>
        </authorList>
    </citation>
    <scope>NUCLEOTIDE SEQUENCE [LARGE SCALE GENOMIC DNA]</scope>
    <source>
        <strain evidence="2">AU17325</strain>
    </source>
</reference>
<evidence type="ECO:0000313" key="1">
    <source>
        <dbReference type="EMBL" id="OXI35916.1"/>
    </source>
</evidence>
<proteinExistence type="predicted"/>
<sequence>MKKAPSVSGGAWGGFDTLDYDAQPPPGPPLAVVVVVVVVTKSAFMEKNLVKLLSGVNTSTA</sequence>
<evidence type="ECO:0000313" key="2">
    <source>
        <dbReference type="Proteomes" id="UP000214600"/>
    </source>
</evidence>
<gene>
    <name evidence="1" type="ORF">CFB84_36595</name>
</gene>
<dbReference type="EMBL" id="NKFA01000027">
    <property type="protein sequence ID" value="OXI35916.1"/>
    <property type="molecule type" value="Genomic_DNA"/>
</dbReference>
<comment type="caution">
    <text evidence="1">The sequence shown here is derived from an EMBL/GenBank/DDBJ whole genome shotgun (WGS) entry which is preliminary data.</text>
</comment>
<dbReference type="RefSeq" id="WP_089454013.1">
    <property type="nucleotide sequence ID" value="NZ_NKFA01000027.1"/>
</dbReference>
<dbReference type="Proteomes" id="UP000214600">
    <property type="component" value="Unassembled WGS sequence"/>
</dbReference>
<name>A0A228I0J6_9BURK</name>
<accession>A0A228I0J6</accession>
<protein>
    <submittedName>
        <fullName evidence="1">Uncharacterized protein</fullName>
    </submittedName>
</protein>